<dbReference type="InterPro" id="IPR029787">
    <property type="entry name" value="Nucleotide_cyclase"/>
</dbReference>
<feature type="transmembrane region" description="Helical" evidence="3">
    <location>
        <begin position="59"/>
        <end position="79"/>
    </location>
</feature>
<dbReference type="Gene3D" id="3.30.70.270">
    <property type="match status" value="1"/>
</dbReference>
<dbReference type="Proteomes" id="UP001321520">
    <property type="component" value="Chromosome"/>
</dbReference>
<gene>
    <name evidence="5" type="ORF">M8T91_04960</name>
</gene>
<keyword evidence="3" id="KW-0812">Transmembrane</keyword>
<dbReference type="PROSITE" id="PS50887">
    <property type="entry name" value="GGDEF"/>
    <property type="match status" value="1"/>
</dbReference>
<keyword evidence="6" id="KW-1185">Reference proteome</keyword>
<feature type="domain" description="GGDEF" evidence="4">
    <location>
        <begin position="249"/>
        <end position="394"/>
    </location>
</feature>
<evidence type="ECO:0000313" key="5">
    <source>
        <dbReference type="EMBL" id="WKD50780.1"/>
    </source>
</evidence>
<dbReference type="PANTHER" id="PTHR45138:SF9">
    <property type="entry name" value="DIGUANYLATE CYCLASE DGCM-RELATED"/>
    <property type="match status" value="1"/>
</dbReference>
<dbReference type="EMBL" id="CP098023">
    <property type="protein sequence ID" value="WKD50780.1"/>
    <property type="molecule type" value="Genomic_DNA"/>
</dbReference>
<evidence type="ECO:0000256" key="1">
    <source>
        <dbReference type="ARBA" id="ARBA00012528"/>
    </source>
</evidence>
<dbReference type="SUPFAM" id="SSF55073">
    <property type="entry name" value="Nucleotide cyclase"/>
    <property type="match status" value="1"/>
</dbReference>
<dbReference type="Pfam" id="PF00990">
    <property type="entry name" value="GGDEF"/>
    <property type="match status" value="1"/>
</dbReference>
<feature type="transmembrane region" description="Helical" evidence="3">
    <location>
        <begin position="109"/>
        <end position="129"/>
    </location>
</feature>
<dbReference type="CDD" id="cd01949">
    <property type="entry name" value="GGDEF"/>
    <property type="match status" value="1"/>
</dbReference>
<dbReference type="PANTHER" id="PTHR45138">
    <property type="entry name" value="REGULATORY COMPONENTS OF SENSORY TRANSDUCTION SYSTEM"/>
    <property type="match status" value="1"/>
</dbReference>
<comment type="catalytic activity">
    <reaction evidence="2">
        <text>2 GTP = 3',3'-c-di-GMP + 2 diphosphate</text>
        <dbReference type="Rhea" id="RHEA:24898"/>
        <dbReference type="ChEBI" id="CHEBI:33019"/>
        <dbReference type="ChEBI" id="CHEBI:37565"/>
        <dbReference type="ChEBI" id="CHEBI:58805"/>
        <dbReference type="EC" id="2.7.7.65"/>
    </reaction>
</comment>
<sequence>MPSYLQWLRFFWLPGLILILPFAHYLPWLDLGPLYNKQLPFFLLGAALVLSVLYRSSRVALAAGLFLLLYAATSLGLLPEGAQGLPLYLALMALNLMLIACARDRGALSLIALAWLLVLIAQGMALFLLQECCGPLSRQFVLENLPVWVSEDRDASVILPLLVCVAAAVGASLLFILFPGPTVAGLFSCTLLLGYGIWTGLPLVPIASAAGLLLILSLLGAGYEFAFRDALTGLLSRRAFYYHMLAPGRHYSLAMIDIDHFKKLNDRFGHQTGDQVLRMVAGLINRHTTGRTFRFGGEEFAVVIPGRDRMGAEKALGHLCGKIAAYPMRLRAAGRLRDRMIPGRSGQRIKVTVSIGLAHREKSLKKPDAVLKAADLALYKAKRSGRNRLCVHVEARDQSTKCKSGT</sequence>
<feature type="transmembrane region" description="Helical" evidence="3">
    <location>
        <begin position="38"/>
        <end position="54"/>
    </location>
</feature>
<keyword evidence="3" id="KW-1133">Transmembrane helix</keyword>
<organism evidence="5 6">
    <name type="scientific">Microbulbifer spongiae</name>
    <dbReference type="NCBI Taxonomy" id="2944933"/>
    <lineage>
        <taxon>Bacteria</taxon>
        <taxon>Pseudomonadati</taxon>
        <taxon>Pseudomonadota</taxon>
        <taxon>Gammaproteobacteria</taxon>
        <taxon>Cellvibrionales</taxon>
        <taxon>Microbulbiferaceae</taxon>
        <taxon>Microbulbifer</taxon>
    </lineage>
</organism>
<dbReference type="InterPro" id="IPR043128">
    <property type="entry name" value="Rev_trsase/Diguanyl_cyclase"/>
</dbReference>
<feature type="transmembrane region" description="Helical" evidence="3">
    <location>
        <begin position="157"/>
        <end position="178"/>
    </location>
</feature>
<evidence type="ECO:0000256" key="3">
    <source>
        <dbReference type="SAM" id="Phobius"/>
    </source>
</evidence>
<evidence type="ECO:0000313" key="6">
    <source>
        <dbReference type="Proteomes" id="UP001321520"/>
    </source>
</evidence>
<dbReference type="EC" id="2.7.7.65" evidence="1"/>
<name>A0ABY9EH43_9GAMM</name>
<proteinExistence type="predicted"/>
<feature type="transmembrane region" description="Helical" evidence="3">
    <location>
        <begin position="7"/>
        <end position="26"/>
    </location>
</feature>
<feature type="transmembrane region" description="Helical" evidence="3">
    <location>
        <begin position="85"/>
        <end position="102"/>
    </location>
</feature>
<keyword evidence="3" id="KW-0472">Membrane</keyword>
<dbReference type="InterPro" id="IPR050469">
    <property type="entry name" value="Diguanylate_Cyclase"/>
</dbReference>
<dbReference type="InterPro" id="IPR000160">
    <property type="entry name" value="GGDEF_dom"/>
</dbReference>
<evidence type="ECO:0000259" key="4">
    <source>
        <dbReference type="PROSITE" id="PS50887"/>
    </source>
</evidence>
<reference evidence="5 6" key="1">
    <citation type="submission" date="2022-05" db="EMBL/GenBank/DDBJ databases">
        <title>Microbulbifer sp. nov., isolated from sponge.</title>
        <authorList>
            <person name="Gao L."/>
        </authorList>
    </citation>
    <scope>NUCLEOTIDE SEQUENCE [LARGE SCALE GENOMIC DNA]</scope>
    <source>
        <strain evidence="5 6">MI-G</strain>
    </source>
</reference>
<accession>A0ABY9EH43</accession>
<protein>
    <recommendedName>
        <fullName evidence="1">diguanylate cyclase</fullName>
        <ecNumber evidence="1">2.7.7.65</ecNumber>
    </recommendedName>
</protein>
<evidence type="ECO:0000256" key="2">
    <source>
        <dbReference type="ARBA" id="ARBA00034247"/>
    </source>
</evidence>
<dbReference type="RefSeq" id="WP_301417405.1">
    <property type="nucleotide sequence ID" value="NZ_CP098023.1"/>
</dbReference>
<dbReference type="SMART" id="SM00267">
    <property type="entry name" value="GGDEF"/>
    <property type="match status" value="1"/>
</dbReference>
<dbReference type="NCBIfam" id="TIGR00254">
    <property type="entry name" value="GGDEF"/>
    <property type="match status" value="1"/>
</dbReference>